<proteinExistence type="predicted"/>
<dbReference type="Pfam" id="PF13428">
    <property type="entry name" value="TPR_14"/>
    <property type="match status" value="1"/>
</dbReference>
<protein>
    <submittedName>
        <fullName evidence="1">Uncharacterized protein</fullName>
    </submittedName>
</protein>
<gene>
    <name evidence="1" type="ORF">METZ01_LOCUS517014</name>
</gene>
<dbReference type="InterPro" id="IPR011990">
    <property type="entry name" value="TPR-like_helical_dom_sf"/>
</dbReference>
<accession>A0A383F688</accession>
<organism evidence="1">
    <name type="scientific">marine metagenome</name>
    <dbReference type="NCBI Taxonomy" id="408172"/>
    <lineage>
        <taxon>unclassified sequences</taxon>
        <taxon>metagenomes</taxon>
        <taxon>ecological metagenomes</taxon>
    </lineage>
</organism>
<evidence type="ECO:0000313" key="1">
    <source>
        <dbReference type="EMBL" id="SVE64160.1"/>
    </source>
</evidence>
<dbReference type="PROSITE" id="PS50005">
    <property type="entry name" value="TPR"/>
    <property type="match status" value="1"/>
</dbReference>
<dbReference type="Gene3D" id="1.25.40.10">
    <property type="entry name" value="Tetratricopeptide repeat domain"/>
    <property type="match status" value="1"/>
</dbReference>
<sequence>MKPDSKKLSQQQERDLDIEIDFLEGVVERDRNYVEALQLLGDNYTRRGRYREGLSVDRRLVRLCPSDPLVYYNLAC</sequence>
<name>A0A383F688_9ZZZZ</name>
<dbReference type="InterPro" id="IPR019734">
    <property type="entry name" value="TPR_rpt"/>
</dbReference>
<reference evidence="1" key="1">
    <citation type="submission" date="2018-05" db="EMBL/GenBank/DDBJ databases">
        <authorList>
            <person name="Lanie J.A."/>
            <person name="Ng W.-L."/>
            <person name="Kazmierczak K.M."/>
            <person name="Andrzejewski T.M."/>
            <person name="Davidsen T.M."/>
            <person name="Wayne K.J."/>
            <person name="Tettelin H."/>
            <person name="Glass J.I."/>
            <person name="Rusch D."/>
            <person name="Podicherti R."/>
            <person name="Tsui H.-C.T."/>
            <person name="Winkler M.E."/>
        </authorList>
    </citation>
    <scope>NUCLEOTIDE SEQUENCE</scope>
</reference>
<dbReference type="SUPFAM" id="SSF48452">
    <property type="entry name" value="TPR-like"/>
    <property type="match status" value="1"/>
</dbReference>
<feature type="non-terminal residue" evidence="1">
    <location>
        <position position="76"/>
    </location>
</feature>
<dbReference type="AlphaFoldDB" id="A0A383F688"/>
<dbReference type="EMBL" id="UINC01231567">
    <property type="protein sequence ID" value="SVE64160.1"/>
    <property type="molecule type" value="Genomic_DNA"/>
</dbReference>